<sequence length="225" mass="24726">MLTSGNSRSSPATDLRKRPAQDRSRLTVEAILEAGAQLLAARGYSATTTNHVAERAGVSIGSLYQYFPNKDALVVALAEQHLDQVEEALRAACARWRAAGPAPATWAAEFVQTLVDANDTELHRVLYDCAPPLPRVRDRVDAVAGGLVDETAHHLRRWQAPGRDDETRMRARVIVVAAISTVHELIVRLPVDSPDRNEAHRQLRDLVTRFLPAAVDPAPRPDERA</sequence>
<keyword evidence="1" id="KW-0805">Transcription regulation</keyword>
<organism evidence="7 8">
    <name type="scientific">Frankia nepalensis</name>
    <dbReference type="NCBI Taxonomy" id="1836974"/>
    <lineage>
        <taxon>Bacteria</taxon>
        <taxon>Bacillati</taxon>
        <taxon>Actinomycetota</taxon>
        <taxon>Actinomycetes</taxon>
        <taxon>Frankiales</taxon>
        <taxon>Frankiaceae</taxon>
        <taxon>Frankia</taxon>
    </lineage>
</organism>
<dbReference type="AlphaFoldDB" id="A0A937R663"/>
<dbReference type="InterPro" id="IPR001647">
    <property type="entry name" value="HTH_TetR"/>
</dbReference>
<dbReference type="InterPro" id="IPR009057">
    <property type="entry name" value="Homeodomain-like_sf"/>
</dbReference>
<name>A0A937R663_9ACTN</name>
<dbReference type="InterPro" id="IPR023772">
    <property type="entry name" value="DNA-bd_HTH_TetR-type_CS"/>
</dbReference>
<dbReference type="GO" id="GO:0000976">
    <property type="term" value="F:transcription cis-regulatory region binding"/>
    <property type="evidence" value="ECO:0007669"/>
    <property type="project" value="TreeGrafter"/>
</dbReference>
<dbReference type="PRINTS" id="PR00455">
    <property type="entry name" value="HTHTETR"/>
</dbReference>
<accession>A0A937R663</accession>
<evidence type="ECO:0000313" key="8">
    <source>
        <dbReference type="Proteomes" id="UP000604475"/>
    </source>
</evidence>
<comment type="caution">
    <text evidence="7">The sequence shown here is derived from an EMBL/GenBank/DDBJ whole genome shotgun (WGS) entry which is preliminary data.</text>
</comment>
<feature type="DNA-binding region" description="H-T-H motif" evidence="4">
    <location>
        <begin position="48"/>
        <end position="67"/>
    </location>
</feature>
<evidence type="ECO:0000256" key="1">
    <source>
        <dbReference type="ARBA" id="ARBA00023015"/>
    </source>
</evidence>
<dbReference type="InterPro" id="IPR050109">
    <property type="entry name" value="HTH-type_TetR-like_transc_reg"/>
</dbReference>
<evidence type="ECO:0000256" key="2">
    <source>
        <dbReference type="ARBA" id="ARBA00023125"/>
    </source>
</evidence>
<dbReference type="PROSITE" id="PS50977">
    <property type="entry name" value="HTH_TETR_2"/>
    <property type="match status" value="1"/>
</dbReference>
<keyword evidence="2 4" id="KW-0238">DNA-binding</keyword>
<proteinExistence type="predicted"/>
<evidence type="ECO:0000313" key="7">
    <source>
        <dbReference type="EMBL" id="MBL7626463.1"/>
    </source>
</evidence>
<dbReference type="Pfam" id="PF17918">
    <property type="entry name" value="TetR_C_15"/>
    <property type="match status" value="1"/>
</dbReference>
<evidence type="ECO:0000256" key="4">
    <source>
        <dbReference type="PROSITE-ProRule" id="PRU00335"/>
    </source>
</evidence>
<dbReference type="RefSeq" id="WP_203005718.1">
    <property type="nucleotide sequence ID" value="NZ_JADWYU010000022.1"/>
</dbReference>
<evidence type="ECO:0000256" key="5">
    <source>
        <dbReference type="SAM" id="MobiDB-lite"/>
    </source>
</evidence>
<evidence type="ECO:0000256" key="3">
    <source>
        <dbReference type="ARBA" id="ARBA00023163"/>
    </source>
</evidence>
<feature type="region of interest" description="Disordered" evidence="5">
    <location>
        <begin position="1"/>
        <end position="22"/>
    </location>
</feature>
<dbReference type="Gene3D" id="1.10.357.10">
    <property type="entry name" value="Tetracycline Repressor, domain 2"/>
    <property type="match status" value="1"/>
</dbReference>
<dbReference type="Proteomes" id="UP000604475">
    <property type="component" value="Unassembled WGS sequence"/>
</dbReference>
<dbReference type="PANTHER" id="PTHR30055:SF234">
    <property type="entry name" value="HTH-TYPE TRANSCRIPTIONAL REGULATOR BETI"/>
    <property type="match status" value="1"/>
</dbReference>
<dbReference type="InterPro" id="IPR041669">
    <property type="entry name" value="TetR_C_15"/>
</dbReference>
<feature type="compositionally biased region" description="Polar residues" evidence="5">
    <location>
        <begin position="1"/>
        <end position="12"/>
    </location>
</feature>
<feature type="domain" description="HTH tetR-type" evidence="6">
    <location>
        <begin position="25"/>
        <end position="85"/>
    </location>
</feature>
<gene>
    <name evidence="7" type="ORF">I7412_04600</name>
</gene>
<reference evidence="7" key="1">
    <citation type="submission" date="2020-12" db="EMBL/GenBank/DDBJ databases">
        <title>Genomic characterization of non-nitrogen-fixing Frankia strains.</title>
        <authorList>
            <person name="Carlos-Shanley C."/>
            <person name="Guerra T."/>
            <person name="Hahn D."/>
        </authorList>
    </citation>
    <scope>NUCLEOTIDE SEQUENCE</scope>
    <source>
        <strain evidence="7">CN6</strain>
    </source>
</reference>
<keyword evidence="3" id="KW-0804">Transcription</keyword>
<protein>
    <submittedName>
        <fullName evidence="7">TetR/AcrR family transcriptional regulator</fullName>
    </submittedName>
</protein>
<dbReference type="PROSITE" id="PS01081">
    <property type="entry name" value="HTH_TETR_1"/>
    <property type="match status" value="1"/>
</dbReference>
<dbReference type="EMBL" id="JAEACQ010000136">
    <property type="protein sequence ID" value="MBL7626463.1"/>
    <property type="molecule type" value="Genomic_DNA"/>
</dbReference>
<keyword evidence="8" id="KW-1185">Reference proteome</keyword>
<dbReference type="GO" id="GO:0003700">
    <property type="term" value="F:DNA-binding transcription factor activity"/>
    <property type="evidence" value="ECO:0007669"/>
    <property type="project" value="TreeGrafter"/>
</dbReference>
<dbReference type="SUPFAM" id="SSF46689">
    <property type="entry name" value="Homeodomain-like"/>
    <property type="match status" value="1"/>
</dbReference>
<evidence type="ECO:0000259" key="6">
    <source>
        <dbReference type="PROSITE" id="PS50977"/>
    </source>
</evidence>
<dbReference type="PANTHER" id="PTHR30055">
    <property type="entry name" value="HTH-TYPE TRANSCRIPTIONAL REGULATOR RUTR"/>
    <property type="match status" value="1"/>
</dbReference>
<dbReference type="Pfam" id="PF00440">
    <property type="entry name" value="TetR_N"/>
    <property type="match status" value="1"/>
</dbReference>